<evidence type="ECO:0000256" key="2">
    <source>
        <dbReference type="ARBA" id="ARBA00011738"/>
    </source>
</evidence>
<keyword evidence="6" id="KW-1185">Reference proteome</keyword>
<sequence length="254" mass="27180">MTSVQRPSSRLVGVSTKMYFDIPTTKSYLSKVLSSLPSSLSARVFLLPDFVTLQYCVDTAAGSPLIIGAQHTHHEDKGAFTGEVSPLVLAQAGAKFLEIGHAERRRLFAETNDGVVAKCVAAARNKLTPLICVGEVSKEGGEEKAVEECWEQVHAVFASIPKGSPVILAYEPVWAIGASQPATPSHVVAVTQLLRQKCAKEVGWTGDDLTILYGGSAGPGTYEKIKDGVDGLFLGRFAHDPAAFIRTIEEVQKA</sequence>
<keyword evidence="3 4" id="KW-0413">Isomerase</keyword>
<evidence type="ECO:0000313" key="5">
    <source>
        <dbReference type="EMBL" id="PWN21529.1"/>
    </source>
</evidence>
<comment type="pathway">
    <text evidence="4">Carbohydrate degradation; glycolysis; D-glyceraldehyde 3-phosphate from glycerone phosphate: step 1/1.</text>
</comment>
<dbReference type="UniPathway" id="UPA00109">
    <property type="reaction ID" value="UER00189"/>
</dbReference>
<keyword evidence="4" id="KW-0312">Gluconeogenesis</keyword>
<comment type="catalytic activity">
    <reaction evidence="4">
        <text>D-glyceraldehyde 3-phosphate = dihydroxyacetone phosphate</text>
        <dbReference type="Rhea" id="RHEA:18585"/>
        <dbReference type="ChEBI" id="CHEBI:57642"/>
        <dbReference type="ChEBI" id="CHEBI:59776"/>
        <dbReference type="EC" id="5.3.1.1"/>
    </reaction>
</comment>
<dbReference type="EMBL" id="KZ819325">
    <property type="protein sequence ID" value="PWN21529.1"/>
    <property type="molecule type" value="Genomic_DNA"/>
</dbReference>
<protein>
    <recommendedName>
        <fullName evidence="4">Triosephosphate isomerase</fullName>
        <ecNumber evidence="4">5.3.1.1</ecNumber>
    </recommendedName>
</protein>
<comment type="subunit">
    <text evidence="2">Homodimer.</text>
</comment>
<dbReference type="PANTHER" id="PTHR21139:SF2">
    <property type="entry name" value="TRIOSEPHOSPHATE ISOMERASE"/>
    <property type="match status" value="1"/>
</dbReference>
<dbReference type="Proteomes" id="UP000245942">
    <property type="component" value="Unassembled WGS sequence"/>
</dbReference>
<dbReference type="InterPro" id="IPR000652">
    <property type="entry name" value="Triosephosphate_isomerase"/>
</dbReference>
<evidence type="ECO:0000256" key="4">
    <source>
        <dbReference type="RuleBase" id="RU363013"/>
    </source>
</evidence>
<dbReference type="GO" id="GO:0004807">
    <property type="term" value="F:triose-phosphate isomerase activity"/>
    <property type="evidence" value="ECO:0007669"/>
    <property type="project" value="UniProtKB-EC"/>
</dbReference>
<dbReference type="EC" id="5.3.1.1" evidence="4"/>
<dbReference type="OrthoDB" id="6715177at2759"/>
<dbReference type="Gene3D" id="3.20.20.70">
    <property type="entry name" value="Aldolase class I"/>
    <property type="match status" value="1"/>
</dbReference>
<dbReference type="Pfam" id="PF00121">
    <property type="entry name" value="TIM"/>
    <property type="match status" value="1"/>
</dbReference>
<proteinExistence type="inferred from homology"/>
<dbReference type="STRING" id="1684307.A0A316U8N2"/>
<dbReference type="GO" id="GO:0046166">
    <property type="term" value="P:glyceraldehyde-3-phosphate biosynthetic process"/>
    <property type="evidence" value="ECO:0007669"/>
    <property type="project" value="TreeGrafter"/>
</dbReference>
<dbReference type="GO" id="GO:0006094">
    <property type="term" value="P:gluconeogenesis"/>
    <property type="evidence" value="ECO:0007669"/>
    <property type="project" value="UniProtKB-UniPathway"/>
</dbReference>
<dbReference type="GeneID" id="37014028"/>
<dbReference type="GO" id="GO:0019563">
    <property type="term" value="P:glycerol catabolic process"/>
    <property type="evidence" value="ECO:0007669"/>
    <property type="project" value="TreeGrafter"/>
</dbReference>
<dbReference type="GO" id="GO:0005829">
    <property type="term" value="C:cytosol"/>
    <property type="evidence" value="ECO:0007669"/>
    <property type="project" value="TreeGrafter"/>
</dbReference>
<dbReference type="RefSeq" id="XP_025348689.1">
    <property type="nucleotide sequence ID" value="XM_025492294.1"/>
</dbReference>
<evidence type="ECO:0000313" key="6">
    <source>
        <dbReference type="Proteomes" id="UP000245942"/>
    </source>
</evidence>
<keyword evidence="4" id="KW-0324">Glycolysis</keyword>
<dbReference type="GO" id="GO:0006096">
    <property type="term" value="P:glycolytic process"/>
    <property type="evidence" value="ECO:0007669"/>
    <property type="project" value="UniProtKB-UniPathway"/>
</dbReference>
<dbReference type="PROSITE" id="PS51440">
    <property type="entry name" value="TIM_2"/>
    <property type="match status" value="1"/>
</dbReference>
<name>A0A316U8N2_9BASI</name>
<comment type="pathway">
    <text evidence="4">Carbohydrate biosynthesis; gluconeogenesis.</text>
</comment>
<accession>A0A316U8N2</accession>
<gene>
    <name evidence="5" type="ORF">BCV69DRAFT_282249</name>
</gene>
<dbReference type="InterPro" id="IPR035990">
    <property type="entry name" value="TIM_sf"/>
</dbReference>
<dbReference type="SUPFAM" id="SSF51351">
    <property type="entry name" value="Triosephosphate isomerase (TIM)"/>
    <property type="match status" value="1"/>
</dbReference>
<evidence type="ECO:0000256" key="3">
    <source>
        <dbReference type="ARBA" id="ARBA00023235"/>
    </source>
</evidence>
<dbReference type="AlphaFoldDB" id="A0A316U8N2"/>
<reference evidence="5 6" key="1">
    <citation type="journal article" date="2018" name="Mol. Biol. Evol.">
        <title>Broad Genomic Sampling Reveals a Smut Pathogenic Ancestry of the Fungal Clade Ustilaginomycotina.</title>
        <authorList>
            <person name="Kijpornyongpan T."/>
            <person name="Mondo S.J."/>
            <person name="Barry K."/>
            <person name="Sandor L."/>
            <person name="Lee J."/>
            <person name="Lipzen A."/>
            <person name="Pangilinan J."/>
            <person name="LaButti K."/>
            <person name="Hainaut M."/>
            <person name="Henrissat B."/>
            <person name="Grigoriev I.V."/>
            <person name="Spatafora J.W."/>
            <person name="Aime M.C."/>
        </authorList>
    </citation>
    <scope>NUCLEOTIDE SEQUENCE [LARGE SCALE GENOMIC DNA]</scope>
    <source>
        <strain evidence="5 6">MCA 4718</strain>
    </source>
</reference>
<evidence type="ECO:0000256" key="1">
    <source>
        <dbReference type="ARBA" id="ARBA00007422"/>
    </source>
</evidence>
<dbReference type="CDD" id="cd00311">
    <property type="entry name" value="TIM"/>
    <property type="match status" value="1"/>
</dbReference>
<dbReference type="UniPathway" id="UPA00138"/>
<organism evidence="5 6">
    <name type="scientific">Pseudomicrostroma glucosiphilum</name>
    <dbReference type="NCBI Taxonomy" id="1684307"/>
    <lineage>
        <taxon>Eukaryota</taxon>
        <taxon>Fungi</taxon>
        <taxon>Dikarya</taxon>
        <taxon>Basidiomycota</taxon>
        <taxon>Ustilaginomycotina</taxon>
        <taxon>Exobasidiomycetes</taxon>
        <taxon>Microstromatales</taxon>
        <taxon>Microstromatales incertae sedis</taxon>
        <taxon>Pseudomicrostroma</taxon>
    </lineage>
</organism>
<comment type="similarity">
    <text evidence="1 4">Belongs to the triosephosphate isomerase family.</text>
</comment>
<dbReference type="InterPro" id="IPR013785">
    <property type="entry name" value="Aldolase_TIM"/>
</dbReference>
<dbReference type="PANTHER" id="PTHR21139">
    <property type="entry name" value="TRIOSEPHOSPHATE ISOMERASE"/>
    <property type="match status" value="1"/>
</dbReference>